<dbReference type="PROSITE" id="PS50109">
    <property type="entry name" value="HIS_KIN"/>
    <property type="match status" value="1"/>
</dbReference>
<dbReference type="GO" id="GO:0016020">
    <property type="term" value="C:membrane"/>
    <property type="evidence" value="ECO:0007669"/>
    <property type="project" value="UniProtKB-SubCell"/>
</dbReference>
<dbReference type="Gene3D" id="3.30.450.350">
    <property type="entry name" value="CHASE domain"/>
    <property type="match status" value="1"/>
</dbReference>
<comment type="catalytic activity">
    <reaction evidence="1">
        <text>ATP + protein L-histidine = ADP + protein N-phospho-L-histidine.</text>
        <dbReference type="EC" id="2.7.13.3"/>
    </reaction>
</comment>
<evidence type="ECO:0000259" key="13">
    <source>
        <dbReference type="PROSITE" id="PS50109"/>
    </source>
</evidence>
<dbReference type="RefSeq" id="WP_007413191.1">
    <property type="nucleotide sequence ID" value="NZ_ABOX02000003.1"/>
</dbReference>
<evidence type="ECO:0000313" key="16">
    <source>
        <dbReference type="Proteomes" id="UP000003688"/>
    </source>
</evidence>
<dbReference type="InterPro" id="IPR036097">
    <property type="entry name" value="HisK_dim/P_sf"/>
</dbReference>
<protein>
    <recommendedName>
        <fullName evidence="3">histidine kinase</fullName>
        <ecNumber evidence="3">2.7.13.3</ecNumber>
    </recommendedName>
</protein>
<dbReference type="PANTHER" id="PTHR43711:SF26">
    <property type="entry name" value="SENSOR HISTIDINE KINASE RCSC"/>
    <property type="match status" value="1"/>
</dbReference>
<gene>
    <name evidence="15" type="ORF">Cflav_PD5513</name>
</gene>
<dbReference type="FunFam" id="3.30.565.10:FF:000006">
    <property type="entry name" value="Sensor histidine kinase WalK"/>
    <property type="match status" value="1"/>
</dbReference>
<dbReference type="InterPro" id="IPR006189">
    <property type="entry name" value="CHASE_dom"/>
</dbReference>
<dbReference type="EC" id="2.7.13.3" evidence="3"/>
<dbReference type="GO" id="GO:0000155">
    <property type="term" value="F:phosphorelay sensor kinase activity"/>
    <property type="evidence" value="ECO:0007669"/>
    <property type="project" value="InterPro"/>
</dbReference>
<evidence type="ECO:0000256" key="7">
    <source>
        <dbReference type="ARBA" id="ARBA00022777"/>
    </source>
</evidence>
<keyword evidence="4" id="KW-0597">Phosphoprotein</keyword>
<dbReference type="Pfam" id="PF03924">
    <property type="entry name" value="CHASE"/>
    <property type="match status" value="1"/>
</dbReference>
<dbReference type="Gene3D" id="1.10.287.130">
    <property type="match status" value="1"/>
</dbReference>
<keyword evidence="8 12" id="KW-1133">Transmembrane helix</keyword>
<dbReference type="Proteomes" id="UP000003688">
    <property type="component" value="Unassembled WGS sequence"/>
</dbReference>
<dbReference type="PRINTS" id="PR00344">
    <property type="entry name" value="BCTRLSENSOR"/>
</dbReference>
<evidence type="ECO:0000256" key="10">
    <source>
        <dbReference type="ARBA" id="ARBA00023136"/>
    </source>
</evidence>
<dbReference type="Gene3D" id="3.30.565.10">
    <property type="entry name" value="Histidine kinase-like ATPase, C-terminal domain"/>
    <property type="match status" value="1"/>
</dbReference>
<dbReference type="STRING" id="320771.Cflav_PD5513"/>
<evidence type="ECO:0000256" key="1">
    <source>
        <dbReference type="ARBA" id="ARBA00000085"/>
    </source>
</evidence>
<comment type="subcellular location">
    <subcellularLocation>
        <location evidence="2">Membrane</location>
    </subcellularLocation>
</comment>
<dbReference type="SMART" id="SM01079">
    <property type="entry name" value="CHASE"/>
    <property type="match status" value="1"/>
</dbReference>
<dbReference type="InterPro" id="IPR003594">
    <property type="entry name" value="HATPase_dom"/>
</dbReference>
<evidence type="ECO:0000256" key="2">
    <source>
        <dbReference type="ARBA" id="ARBA00004370"/>
    </source>
</evidence>
<feature type="domain" description="CHASE" evidence="14">
    <location>
        <begin position="124"/>
        <end position="227"/>
    </location>
</feature>
<feature type="transmembrane region" description="Helical" evidence="12">
    <location>
        <begin position="275"/>
        <end position="298"/>
    </location>
</feature>
<name>B9XBJ3_PEDPL</name>
<dbReference type="CDD" id="cd00075">
    <property type="entry name" value="HATPase"/>
    <property type="match status" value="1"/>
</dbReference>
<keyword evidence="5" id="KW-0808">Transferase</keyword>
<dbReference type="SMART" id="SM00388">
    <property type="entry name" value="HisKA"/>
    <property type="match status" value="1"/>
</dbReference>
<dbReference type="Pfam" id="PF02518">
    <property type="entry name" value="HATPase_c"/>
    <property type="match status" value="1"/>
</dbReference>
<proteinExistence type="predicted"/>
<dbReference type="PROSITE" id="PS50839">
    <property type="entry name" value="CHASE"/>
    <property type="match status" value="1"/>
</dbReference>
<evidence type="ECO:0000256" key="4">
    <source>
        <dbReference type="ARBA" id="ARBA00022553"/>
    </source>
</evidence>
<evidence type="ECO:0000313" key="15">
    <source>
        <dbReference type="EMBL" id="EEF62878.1"/>
    </source>
</evidence>
<comment type="caution">
    <text evidence="15">The sequence shown here is derived from an EMBL/GenBank/DDBJ whole genome shotgun (WGS) entry which is preliminary data.</text>
</comment>
<keyword evidence="9" id="KW-0902">Two-component regulatory system</keyword>
<dbReference type="InterPro" id="IPR005467">
    <property type="entry name" value="His_kinase_dom"/>
</dbReference>
<dbReference type="InterPro" id="IPR004358">
    <property type="entry name" value="Sig_transdc_His_kin-like_C"/>
</dbReference>
<feature type="coiled-coil region" evidence="11">
    <location>
        <begin position="338"/>
        <end position="365"/>
    </location>
</feature>
<keyword evidence="11" id="KW-0175">Coiled coil</keyword>
<dbReference type="SUPFAM" id="SSF47384">
    <property type="entry name" value="Homodimeric domain of signal transducing histidine kinase"/>
    <property type="match status" value="1"/>
</dbReference>
<evidence type="ECO:0000256" key="9">
    <source>
        <dbReference type="ARBA" id="ARBA00023012"/>
    </source>
</evidence>
<dbReference type="PANTHER" id="PTHR43711">
    <property type="entry name" value="TWO-COMPONENT HISTIDINE KINASE"/>
    <property type="match status" value="1"/>
</dbReference>
<sequence precursor="true">MRAPTRIRQSFSGPMLMPWIVCILTLSLSVAAWIQVRHNTERELALHFDSLSSIACNSIQRAIGLEFDDAQILSELLRHDSTISDQRITNFLKSVHWQRRHPGFMDIGVALYTTNSSGNDSLLVKLSESRGPNSLHVRGFDLLSEAARRAVFEKIMDFPGQRAGDVASLTDTNMPIHPGVVQYHPFWKSPPGLLKPEERKSNLRGVVFVSIDQSQLLRGVMGGLTNLPLIVTLVSQGAPRVTRGTMARTATLSISGGEWRLDIIPSPSFYAGTRMIFPTVVLICGLTMSMLLTSIVWIQARRRVEAETAILELRVRDAAILGFNAELERRITLRTAELVESQTRLRASEEELRHALEQEKELVRLKTDFVSLVSHEFRTPLGIIQSAAEVLESYFDRLKAERRNAHLQDIARATRRMTNLMEEVLLLGRVDSGKLDCTPQVLDLTDFCRRLTNELLAATNRKCPIELSIANLEGQVATDENTLRHIFTNLLSNAVKYSTGGHPVHFSVVRENNHAVFVVRDSGIGIPRADLPHLFQAFRRGSNVGGTTGTGLGLVIVKRCVELQAGELTFVSTEGMGTAFKVKLPLFT</sequence>
<reference evidence="15 16" key="1">
    <citation type="journal article" date="2011" name="J. Bacteriol.">
        <title>Genome sequence of 'Pedosphaera parvula' Ellin514, an aerobic Verrucomicrobial isolate from pasture soil.</title>
        <authorList>
            <person name="Kant R."/>
            <person name="van Passel M.W."/>
            <person name="Sangwan P."/>
            <person name="Palva A."/>
            <person name="Lucas S."/>
            <person name="Copeland A."/>
            <person name="Lapidus A."/>
            <person name="Glavina Del Rio T."/>
            <person name="Dalin E."/>
            <person name="Tice H."/>
            <person name="Bruce D."/>
            <person name="Goodwin L."/>
            <person name="Pitluck S."/>
            <person name="Chertkov O."/>
            <person name="Larimer F.W."/>
            <person name="Land M.L."/>
            <person name="Hauser L."/>
            <person name="Brettin T.S."/>
            <person name="Detter J.C."/>
            <person name="Han S."/>
            <person name="de Vos W.M."/>
            <person name="Janssen P.H."/>
            <person name="Smidt H."/>
        </authorList>
    </citation>
    <scope>NUCLEOTIDE SEQUENCE [LARGE SCALE GENOMIC DNA]</scope>
    <source>
        <strain evidence="15 16">Ellin514</strain>
    </source>
</reference>
<dbReference type="SMART" id="SM00387">
    <property type="entry name" value="HATPase_c"/>
    <property type="match status" value="1"/>
</dbReference>
<dbReference type="InterPro" id="IPR036890">
    <property type="entry name" value="HATPase_C_sf"/>
</dbReference>
<keyword evidence="7 15" id="KW-0418">Kinase</keyword>
<dbReference type="EMBL" id="ABOX02000003">
    <property type="protein sequence ID" value="EEF62878.1"/>
    <property type="molecule type" value="Genomic_DNA"/>
</dbReference>
<dbReference type="InterPro" id="IPR003661">
    <property type="entry name" value="HisK_dim/P_dom"/>
</dbReference>
<keyword evidence="10 12" id="KW-0472">Membrane</keyword>
<organism evidence="15 16">
    <name type="scientific">Pedosphaera parvula (strain Ellin514)</name>
    <dbReference type="NCBI Taxonomy" id="320771"/>
    <lineage>
        <taxon>Bacteria</taxon>
        <taxon>Pseudomonadati</taxon>
        <taxon>Verrucomicrobiota</taxon>
        <taxon>Pedosphaerae</taxon>
        <taxon>Pedosphaerales</taxon>
        <taxon>Pedosphaeraceae</taxon>
        <taxon>Pedosphaera</taxon>
    </lineage>
</organism>
<dbReference type="InterPro" id="IPR042240">
    <property type="entry name" value="CHASE_sf"/>
</dbReference>
<accession>B9XBJ3</accession>
<keyword evidence="6 12" id="KW-0812">Transmembrane</keyword>
<evidence type="ECO:0000256" key="6">
    <source>
        <dbReference type="ARBA" id="ARBA00022692"/>
    </source>
</evidence>
<feature type="domain" description="Histidine kinase" evidence="13">
    <location>
        <begin position="372"/>
        <end position="588"/>
    </location>
</feature>
<dbReference type="SUPFAM" id="SSF55874">
    <property type="entry name" value="ATPase domain of HSP90 chaperone/DNA topoisomerase II/histidine kinase"/>
    <property type="match status" value="1"/>
</dbReference>
<dbReference type="OrthoDB" id="197069at2"/>
<dbReference type="InterPro" id="IPR050736">
    <property type="entry name" value="Sensor_HK_Regulatory"/>
</dbReference>
<dbReference type="Pfam" id="PF00512">
    <property type="entry name" value="HisKA"/>
    <property type="match status" value="1"/>
</dbReference>
<evidence type="ECO:0000259" key="14">
    <source>
        <dbReference type="PROSITE" id="PS50839"/>
    </source>
</evidence>
<evidence type="ECO:0000256" key="5">
    <source>
        <dbReference type="ARBA" id="ARBA00022679"/>
    </source>
</evidence>
<evidence type="ECO:0000256" key="11">
    <source>
        <dbReference type="SAM" id="Coils"/>
    </source>
</evidence>
<evidence type="ECO:0000256" key="3">
    <source>
        <dbReference type="ARBA" id="ARBA00012438"/>
    </source>
</evidence>
<dbReference type="CDD" id="cd00082">
    <property type="entry name" value="HisKA"/>
    <property type="match status" value="1"/>
</dbReference>
<evidence type="ECO:0000256" key="12">
    <source>
        <dbReference type="SAM" id="Phobius"/>
    </source>
</evidence>
<evidence type="ECO:0000256" key="8">
    <source>
        <dbReference type="ARBA" id="ARBA00022989"/>
    </source>
</evidence>
<keyword evidence="16" id="KW-1185">Reference proteome</keyword>
<dbReference type="AlphaFoldDB" id="B9XBJ3"/>